<name>A0A1Q9A011_SYMMI</name>
<sequence>EKGPDHIEGSKAVAFMAAVNSSLGSWSTLLLPSGEH</sequence>
<reference evidence="1 2" key="1">
    <citation type="submission" date="2016-02" db="EMBL/GenBank/DDBJ databases">
        <title>Genome analysis of coral dinoflagellate symbionts highlights evolutionary adaptations to a symbiotic lifestyle.</title>
        <authorList>
            <person name="Aranda M."/>
            <person name="Li Y."/>
            <person name="Liew Y.J."/>
            <person name="Baumgarten S."/>
            <person name="Simakov O."/>
            <person name="Wilson M."/>
            <person name="Piel J."/>
            <person name="Ashoor H."/>
            <person name="Bougouffa S."/>
            <person name="Bajic V.B."/>
            <person name="Ryu T."/>
            <person name="Ravasi T."/>
            <person name="Bayer T."/>
            <person name="Micklem G."/>
            <person name="Kim H."/>
            <person name="Bhak J."/>
            <person name="Lajeunesse T.C."/>
            <person name="Voolstra C.R."/>
        </authorList>
    </citation>
    <scope>NUCLEOTIDE SEQUENCE [LARGE SCALE GENOMIC DNA]</scope>
    <source>
        <strain evidence="1 2">CCMP2467</strain>
    </source>
</reference>
<organism evidence="1 2">
    <name type="scientific">Symbiodinium microadriaticum</name>
    <name type="common">Dinoflagellate</name>
    <name type="synonym">Zooxanthella microadriatica</name>
    <dbReference type="NCBI Taxonomy" id="2951"/>
    <lineage>
        <taxon>Eukaryota</taxon>
        <taxon>Sar</taxon>
        <taxon>Alveolata</taxon>
        <taxon>Dinophyceae</taxon>
        <taxon>Suessiales</taxon>
        <taxon>Symbiodiniaceae</taxon>
        <taxon>Symbiodinium</taxon>
    </lineage>
</organism>
<gene>
    <name evidence="1" type="ORF">AK812_SmicGene48698</name>
</gene>
<protein>
    <submittedName>
        <fullName evidence="1">Uncharacterized protein</fullName>
    </submittedName>
</protein>
<evidence type="ECO:0000313" key="2">
    <source>
        <dbReference type="Proteomes" id="UP000186817"/>
    </source>
</evidence>
<proteinExistence type="predicted"/>
<evidence type="ECO:0000313" key="1">
    <source>
        <dbReference type="EMBL" id="OLP47896.1"/>
    </source>
</evidence>
<accession>A0A1Q9A011</accession>
<dbReference type="AlphaFoldDB" id="A0A1Q9A011"/>
<dbReference type="EMBL" id="LSRX01008628">
    <property type="protein sequence ID" value="OLP47896.1"/>
    <property type="molecule type" value="Genomic_DNA"/>
</dbReference>
<feature type="non-terminal residue" evidence="1">
    <location>
        <position position="1"/>
    </location>
</feature>
<comment type="caution">
    <text evidence="1">The sequence shown here is derived from an EMBL/GenBank/DDBJ whole genome shotgun (WGS) entry which is preliminary data.</text>
</comment>
<keyword evidence="2" id="KW-1185">Reference proteome</keyword>
<dbReference type="Proteomes" id="UP000186817">
    <property type="component" value="Unassembled WGS sequence"/>
</dbReference>